<keyword evidence="6 10" id="KW-0472">Membrane</keyword>
<dbReference type="PRINTS" id="PR01012">
    <property type="entry name" value="NRPEPTIDEYR"/>
</dbReference>
<dbReference type="GO" id="GO:0004983">
    <property type="term" value="F:neuropeptide Y receptor activity"/>
    <property type="evidence" value="ECO:0007669"/>
    <property type="project" value="InterPro"/>
</dbReference>
<feature type="domain" description="G-protein coupled receptors family 1 profile" evidence="11">
    <location>
        <begin position="35"/>
        <end position="295"/>
    </location>
</feature>
<feature type="transmembrane region" description="Helical" evidence="10">
    <location>
        <begin position="232"/>
        <end position="256"/>
    </location>
</feature>
<name>A0A7I8V8D7_9ANNE</name>
<dbReference type="PRINTS" id="PR00237">
    <property type="entry name" value="GPCRRHODOPSN"/>
</dbReference>
<dbReference type="Gene3D" id="1.20.1070.10">
    <property type="entry name" value="Rhodopsin 7-helix transmembrane proteins"/>
    <property type="match status" value="1"/>
</dbReference>
<dbReference type="PANTHER" id="PTHR45695:SF9">
    <property type="entry name" value="LEUCOKININ RECEPTOR"/>
    <property type="match status" value="1"/>
</dbReference>
<dbReference type="Pfam" id="PF00001">
    <property type="entry name" value="7tm_1"/>
    <property type="match status" value="1"/>
</dbReference>
<feature type="transmembrane region" description="Helical" evidence="10">
    <location>
        <begin position="180"/>
        <end position="204"/>
    </location>
</feature>
<gene>
    <name evidence="12" type="ORF">DGYR_LOCUS1674</name>
</gene>
<reference evidence="12 13" key="1">
    <citation type="submission" date="2020-08" db="EMBL/GenBank/DDBJ databases">
        <authorList>
            <person name="Hejnol A."/>
        </authorList>
    </citation>
    <scope>NUCLEOTIDE SEQUENCE [LARGE SCALE GENOMIC DNA]</scope>
</reference>
<dbReference type="EMBL" id="CAJFCJ010000002">
    <property type="protein sequence ID" value="CAD5112551.1"/>
    <property type="molecule type" value="Genomic_DNA"/>
</dbReference>
<dbReference type="OrthoDB" id="5981855at2759"/>
<organism evidence="12 13">
    <name type="scientific">Dimorphilus gyrociliatus</name>
    <dbReference type="NCBI Taxonomy" id="2664684"/>
    <lineage>
        <taxon>Eukaryota</taxon>
        <taxon>Metazoa</taxon>
        <taxon>Spiralia</taxon>
        <taxon>Lophotrochozoa</taxon>
        <taxon>Annelida</taxon>
        <taxon>Polychaeta</taxon>
        <taxon>Polychaeta incertae sedis</taxon>
        <taxon>Dinophilidae</taxon>
        <taxon>Dimorphilus</taxon>
    </lineage>
</organism>
<accession>A0A7I8V8D7</accession>
<keyword evidence="4 10" id="KW-1133">Transmembrane helix</keyword>
<feature type="transmembrane region" description="Helical" evidence="10">
    <location>
        <begin position="276"/>
        <end position="298"/>
    </location>
</feature>
<feature type="transmembrane region" description="Helical" evidence="10">
    <location>
        <begin position="135"/>
        <end position="154"/>
    </location>
</feature>
<proteinExistence type="inferred from homology"/>
<feature type="transmembrane region" description="Helical" evidence="10">
    <location>
        <begin position="93"/>
        <end position="114"/>
    </location>
</feature>
<sequence length="385" mass="43667">MSNRTNSSLSGLMPIESLVPLLIAYVLTTTLAVFGNSLVIVVFSCGRRSRSDLRGFLINLAVADLVMAIFCTPFTFTHTIMNHWPFSNALCPLVLYMQLVSVTASVCTNTALGFDRFWIVAFPLKSRLTKSRVKVVILMIWLIALSASSVQLFIGRAVTNGTNTKPICREDWEDEKSRQIYTFFVLLTTYVVPLTILTATYGMVGVKLWQRTTPGNADQARDMQQLRSKRKVIKMLVVIVALFAICWLPLHLFMIVLDSVPSWTKKTELQPILNGIYYTVHWLAMSNSCVNPIVYSFLNDSFRADLKRLVRNWCNCFKGRRDGEYARTLVRDYSRSDRASLKGCDTNRRLLSSRNQHEDGGELGQVVIALRNVGERQRDSDLNRL</sequence>
<dbReference type="SMART" id="SM01381">
    <property type="entry name" value="7TM_GPCR_Srsx"/>
    <property type="match status" value="1"/>
</dbReference>
<evidence type="ECO:0000256" key="3">
    <source>
        <dbReference type="ARBA" id="ARBA00022692"/>
    </source>
</evidence>
<evidence type="ECO:0000313" key="13">
    <source>
        <dbReference type="Proteomes" id="UP000549394"/>
    </source>
</evidence>
<keyword evidence="13" id="KW-1185">Reference proteome</keyword>
<evidence type="ECO:0000256" key="2">
    <source>
        <dbReference type="ARBA" id="ARBA00010663"/>
    </source>
</evidence>
<evidence type="ECO:0000313" key="12">
    <source>
        <dbReference type="EMBL" id="CAD5112551.1"/>
    </source>
</evidence>
<dbReference type="Proteomes" id="UP000549394">
    <property type="component" value="Unassembled WGS sequence"/>
</dbReference>
<comment type="similarity">
    <text evidence="2 9">Belongs to the G-protein coupled receptor 1 family.</text>
</comment>
<keyword evidence="3 9" id="KW-0812">Transmembrane</keyword>
<dbReference type="PANTHER" id="PTHR45695">
    <property type="entry name" value="LEUCOKININ RECEPTOR-RELATED"/>
    <property type="match status" value="1"/>
</dbReference>
<dbReference type="FunFam" id="1.20.1070.10:FF:000291">
    <property type="entry name" value="Predicted protein"/>
    <property type="match status" value="1"/>
</dbReference>
<keyword evidence="8 9" id="KW-0807">Transducer</keyword>
<dbReference type="SUPFAM" id="SSF81321">
    <property type="entry name" value="Family A G protein-coupled receptor-like"/>
    <property type="match status" value="1"/>
</dbReference>
<dbReference type="PROSITE" id="PS50262">
    <property type="entry name" value="G_PROTEIN_RECEP_F1_2"/>
    <property type="match status" value="1"/>
</dbReference>
<dbReference type="AlphaFoldDB" id="A0A7I8V8D7"/>
<evidence type="ECO:0000256" key="5">
    <source>
        <dbReference type="ARBA" id="ARBA00023040"/>
    </source>
</evidence>
<dbReference type="InterPro" id="IPR017452">
    <property type="entry name" value="GPCR_Rhodpsn_7TM"/>
</dbReference>
<protein>
    <submittedName>
        <fullName evidence="12">DgyrCDS1761</fullName>
    </submittedName>
</protein>
<keyword evidence="7 9" id="KW-0675">Receptor</keyword>
<dbReference type="GO" id="GO:0005886">
    <property type="term" value="C:plasma membrane"/>
    <property type="evidence" value="ECO:0007669"/>
    <property type="project" value="TreeGrafter"/>
</dbReference>
<dbReference type="InterPro" id="IPR000611">
    <property type="entry name" value="NPY_rcpt"/>
</dbReference>
<evidence type="ECO:0000256" key="6">
    <source>
        <dbReference type="ARBA" id="ARBA00023136"/>
    </source>
</evidence>
<evidence type="ECO:0000256" key="7">
    <source>
        <dbReference type="ARBA" id="ARBA00023170"/>
    </source>
</evidence>
<feature type="transmembrane region" description="Helical" evidence="10">
    <location>
        <begin position="56"/>
        <end position="81"/>
    </location>
</feature>
<feature type="transmembrane region" description="Helical" evidence="10">
    <location>
        <begin position="20"/>
        <end position="44"/>
    </location>
</feature>
<comment type="subcellular location">
    <subcellularLocation>
        <location evidence="1">Membrane</location>
        <topology evidence="1">Multi-pass membrane protein</topology>
    </subcellularLocation>
</comment>
<dbReference type="InterPro" id="IPR000276">
    <property type="entry name" value="GPCR_Rhodpsn"/>
</dbReference>
<evidence type="ECO:0000256" key="8">
    <source>
        <dbReference type="ARBA" id="ARBA00023224"/>
    </source>
</evidence>
<comment type="caution">
    <text evidence="12">The sequence shown here is derived from an EMBL/GenBank/DDBJ whole genome shotgun (WGS) entry which is preliminary data.</text>
</comment>
<evidence type="ECO:0000259" key="11">
    <source>
        <dbReference type="PROSITE" id="PS50262"/>
    </source>
</evidence>
<evidence type="ECO:0000256" key="1">
    <source>
        <dbReference type="ARBA" id="ARBA00004141"/>
    </source>
</evidence>
<evidence type="ECO:0000256" key="9">
    <source>
        <dbReference type="RuleBase" id="RU000688"/>
    </source>
</evidence>
<dbReference type="PROSITE" id="PS00237">
    <property type="entry name" value="G_PROTEIN_RECEP_F1_1"/>
    <property type="match status" value="1"/>
</dbReference>
<evidence type="ECO:0000256" key="4">
    <source>
        <dbReference type="ARBA" id="ARBA00022989"/>
    </source>
</evidence>
<keyword evidence="5 9" id="KW-0297">G-protein coupled receptor</keyword>
<evidence type="ECO:0000256" key="10">
    <source>
        <dbReference type="SAM" id="Phobius"/>
    </source>
</evidence>